<dbReference type="OrthoDB" id="28755at2759"/>
<sequence length="1827" mass="189212">MARLRWSVLLLELLAVRPTACLRAERLRLTAAVLTEDVPALLGARARAALARALNATRIELRVLAPPSARRRRLLQRDASLRSNATAVGFSVWVPGSADARRAEERRIEERLAHLSLEELRAATGLAFASLPARDLARDARDATRDARTMPRGEDARGAPVRTAAAAKVGVGAASVGASGMLHGAPDHDGADAFISVMGGGVALALGVGVALLAAAALLARAADARDAAKRTAAKNATPRVADGGCGHSARAPLARAAALAAASTRGREARAARASAAREPGELVTAAAMSAGELVTAAAMSAGELVTAAAASAAAAREQAAARAFPIVGSLCVEIDELELLDAQLLLPPGTSLMLVRLQAAGVAEERTSFLSVHGASASAQPRAGASGGASGASDASSASGASGASGVLSGVPPSACASPERAAGRTRIAWRPDMDATFALRVRAPPRARAAGADGDGPSTGDRRAACDWRGADGDAGDGGKLGRWPSPGADGGAGDGVELITPLGVKVARAAAIVGAREGVVRAHAPPPAGSARGGSGEGGEGDISDISLPLLLSVVAYEALAEGASAGTQLTPAGTQLTPAGTQLTPAGTRSISEERGIVAWCEFDLTPILAASWRGALAQSPTAGLPLPTLQLRPTTLRLDLCTGAEPRDPPARSNDDAGAAAAAAAAAAGGGGAASAAGARGVRPGDARPGGVRPGDALGIAASFLGGTRSQPARPAPAGPTARVGSVTLTVYTEAETVRLGADDLKRGARIGKRRTLDSLPRAEAMRARAALDAARGAPASAAAGANGRHVSWAQNLMLLMARSPTRARRSSALDGGSEADARADDDAAGALERVGGASTPPRALVGDSPGGRRGGGHASPPEQPQPQPQQQQQQCEAAGTLHAHVGARSASTARLLEHRAAPPTPAPAPTPAAREERAATTVQAALMLPTPLRTSVNATAEIVVSQCRHGLGWLEGARASIESRGLFLARTTVYTKCGRYEKLVALPVLRGAEIVQLPNVGRCDHAYAHHLARRYTSLADMVLFIKDSTFDYPLRELRSLLLTVPQVVDEAAAYGFSCFRRPHLAVSSWHLRREVFKFRIASYISADEQARLRKARAEMEAGGLTHDPAADAFSGRRERARAAESVEKAIGSKEQFTAELSVCEFVARALGDGARLQDLLAQAFVQVCYGGSFAVTADRARALERGAYRRLEMMLQRGDNIEEGHFMERLWAALLAPPMDPSIAAHFAATSGRGYAMIDGPLGVSYPGAVKQCCCQRPGHDLWRRPSPLGELGPISRGRVPFGDVVSPTSADRWRNTWGGSRHALKRGASARGRAAAAGGADPPEPAQTAVLVARSLEVGGASTYLTQLGGWLRQQGYNVLCVAPEDGAAAPALRRAGMSVAVLPQLGAARTGSAAAPGPAAERPSAWGALSADLLNRTLFAAPDVVIWASVVWADAIYGNDRARWCRRAPRFVWLVLEMELDAAHKRPSGFWYGHNLVVLRSAPLLRRTLLNADAVVFVSDAQRAVWQQHDHVHFHAIPPSAEHAASAARPLGLGSDRGAAQPTTAATDAAAAAAAAALRLQRLQGRASLGIPPGAFLISASGPLCERKRQHVVLDALERLVLRAEDAHLLLVGGEGGCADEPAAYVTELRIRAAAPPLAGRVTITPLAADGWRALALSDLHVSAARTDAYPLSALEASRLGVPTIAAAAGGAAELLHDEPELKWVLPQTDEALVGAVESASRLFAQQPHALARVARLQQAAAIRNTRRFAAGWARALERVARQSRVHEACGVWNPEAACGARIGAYGVARPPRRRRRLASTRLGPAGPRISPPPYKAR</sequence>
<feature type="region of interest" description="Disordered" evidence="1">
    <location>
        <begin position="142"/>
        <end position="161"/>
    </location>
</feature>
<feature type="region of interest" description="Disordered" evidence="1">
    <location>
        <begin position="1802"/>
        <end position="1827"/>
    </location>
</feature>
<accession>A0A8J5XC99</accession>
<keyword evidence="2" id="KW-0732">Signal</keyword>
<comment type="caution">
    <text evidence="4">The sequence shown here is derived from an EMBL/GenBank/DDBJ whole genome shotgun (WGS) entry which is preliminary data.</text>
</comment>
<feature type="domain" description="Glycosyltransferase subfamily 4-like N-terminal" evidence="3">
    <location>
        <begin position="1346"/>
        <end position="1527"/>
    </location>
</feature>
<dbReference type="InterPro" id="IPR028098">
    <property type="entry name" value="Glyco_trans_4-like_N"/>
</dbReference>
<feature type="region of interest" description="Disordered" evidence="1">
    <location>
        <begin position="382"/>
        <end position="431"/>
    </location>
</feature>
<dbReference type="EMBL" id="JAGTXO010000029">
    <property type="protein sequence ID" value="KAG8460993.1"/>
    <property type="molecule type" value="Genomic_DNA"/>
</dbReference>
<feature type="region of interest" description="Disordered" evidence="1">
    <location>
        <begin position="839"/>
        <end position="897"/>
    </location>
</feature>
<feature type="region of interest" description="Disordered" evidence="1">
    <location>
        <begin position="679"/>
        <end position="700"/>
    </location>
</feature>
<keyword evidence="5" id="KW-1185">Reference proteome</keyword>
<feature type="compositionally biased region" description="Low complexity" evidence="1">
    <location>
        <begin position="1314"/>
        <end position="1328"/>
    </location>
</feature>
<reference evidence="4" key="1">
    <citation type="submission" date="2021-05" db="EMBL/GenBank/DDBJ databases">
        <title>The genome of the haptophyte Pavlova lutheri (Diacronema luteri, Pavlovales) - a model for lipid biosynthesis in eukaryotic algae.</title>
        <authorList>
            <person name="Hulatt C.J."/>
            <person name="Posewitz M.C."/>
        </authorList>
    </citation>
    <scope>NUCLEOTIDE SEQUENCE</scope>
    <source>
        <strain evidence="4">NIVA-4/92</strain>
    </source>
</reference>
<dbReference type="PANTHER" id="PTHR48125">
    <property type="entry name" value="LP07818P1"/>
    <property type="match status" value="1"/>
</dbReference>
<feature type="chain" id="PRO_5035281888" description="Glycosyltransferase subfamily 4-like N-terminal domain-containing protein" evidence="2">
    <location>
        <begin position="22"/>
        <end position="1827"/>
    </location>
</feature>
<feature type="region of interest" description="Disordered" evidence="1">
    <location>
        <begin position="444"/>
        <end position="498"/>
    </location>
</feature>
<proteinExistence type="predicted"/>
<feature type="signal peptide" evidence="2">
    <location>
        <begin position="1"/>
        <end position="21"/>
    </location>
</feature>
<name>A0A8J5XC99_DIALT</name>
<evidence type="ECO:0000313" key="5">
    <source>
        <dbReference type="Proteomes" id="UP000751190"/>
    </source>
</evidence>
<feature type="region of interest" description="Disordered" evidence="1">
    <location>
        <begin position="1308"/>
        <end position="1332"/>
    </location>
</feature>
<feature type="compositionally biased region" description="Basic and acidic residues" evidence="1">
    <location>
        <begin position="142"/>
        <end position="157"/>
    </location>
</feature>
<dbReference type="Pfam" id="PF13692">
    <property type="entry name" value="Glyco_trans_1_4"/>
    <property type="match status" value="1"/>
</dbReference>
<evidence type="ECO:0000259" key="3">
    <source>
        <dbReference type="Pfam" id="PF13439"/>
    </source>
</evidence>
<dbReference type="PANTHER" id="PTHR48125:SF10">
    <property type="entry name" value="OS12G0136300 PROTEIN"/>
    <property type="match status" value="1"/>
</dbReference>
<dbReference type="SUPFAM" id="SSF53756">
    <property type="entry name" value="UDP-Glycosyltransferase/glycogen phosphorylase"/>
    <property type="match status" value="1"/>
</dbReference>
<dbReference type="Gene3D" id="3.40.50.2000">
    <property type="entry name" value="Glycogen Phosphorylase B"/>
    <property type="match status" value="1"/>
</dbReference>
<evidence type="ECO:0000256" key="2">
    <source>
        <dbReference type="SAM" id="SignalP"/>
    </source>
</evidence>
<dbReference type="Pfam" id="PF13439">
    <property type="entry name" value="Glyco_transf_4"/>
    <property type="match status" value="1"/>
</dbReference>
<gene>
    <name evidence="4" type="ORF">KFE25_010744</name>
</gene>
<organism evidence="4 5">
    <name type="scientific">Diacronema lutheri</name>
    <name type="common">Unicellular marine alga</name>
    <name type="synonym">Monochrysis lutheri</name>
    <dbReference type="NCBI Taxonomy" id="2081491"/>
    <lineage>
        <taxon>Eukaryota</taxon>
        <taxon>Haptista</taxon>
        <taxon>Haptophyta</taxon>
        <taxon>Pavlovophyceae</taxon>
        <taxon>Pavlovales</taxon>
        <taxon>Pavlovaceae</taxon>
        <taxon>Diacronema</taxon>
    </lineage>
</organism>
<protein>
    <recommendedName>
        <fullName evidence="3">Glycosyltransferase subfamily 4-like N-terminal domain-containing protein</fullName>
    </recommendedName>
</protein>
<feature type="compositionally biased region" description="Low complexity" evidence="1">
    <location>
        <begin position="393"/>
        <end position="412"/>
    </location>
</feature>
<feature type="compositionally biased region" description="Gly residues" evidence="1">
    <location>
        <begin position="855"/>
        <end position="864"/>
    </location>
</feature>
<dbReference type="Proteomes" id="UP000751190">
    <property type="component" value="Unassembled WGS sequence"/>
</dbReference>
<feature type="compositionally biased region" description="Low complexity" evidence="1">
    <location>
        <begin position="445"/>
        <end position="459"/>
    </location>
</feature>
<feature type="compositionally biased region" description="Basic and acidic residues" evidence="1">
    <location>
        <begin position="463"/>
        <end position="475"/>
    </location>
</feature>
<dbReference type="CDD" id="cd03801">
    <property type="entry name" value="GT4_PimA-like"/>
    <property type="match status" value="1"/>
</dbReference>
<evidence type="ECO:0000256" key="1">
    <source>
        <dbReference type="SAM" id="MobiDB-lite"/>
    </source>
</evidence>
<evidence type="ECO:0000313" key="4">
    <source>
        <dbReference type="EMBL" id="KAG8460993.1"/>
    </source>
</evidence>